<dbReference type="Gene3D" id="3.30.9.10">
    <property type="entry name" value="D-Amino Acid Oxidase, subunit A, domain 2"/>
    <property type="match status" value="1"/>
</dbReference>
<sequence>MGGLLSTPKTWFPLLRGAYLFLKGLAADYDALTKRIETSPGVPKVNTDPKCLPPYWAIPAAPVARHGEGVALPKDEVDVVIIGSGITGTSVARELLRLANQGDEDRDLKASRGLQVVMLEARDACSGATARNGGHITPNIYNEYSELKKEYGKDTAEQILRFRLAHIRSLITLAEQEGLLRESQARLVEAFDVFMHQDMYKESLNGFREFVKQMPGLADGFVATSAPEAIERLQLVSSIIGLITKPGGSIHPYRLVTGILKNLLTAYPDSFQLYTHTPCTGIMATPGSQSYTVHTPRGDIRARHIIHATNAWCSHLLPGMRGKVIPARTTMTAQRPGQGLHALPPPSTFHNPWFPGARNFVFYPSKDDTVFEYLTQQPPRRASSDSNPPVSQSSSTLHSNGEMMFGGRTGVSFLDNIGVFDDNTTTFADQAHLAGALERYFADTWDEEGSESADGQEPEPGLDSTANNPKWGKGRVKAAWSGILGLSADFMPWVGQVPQSVSGRASPLSGPSSEKPGVFLAPPGEWICAGYTGEGMTHAWLSGRSLARMGVSRCSFGVKFDDITAAEGEWLQPVDFQTEEASQVLKSRFDWRERAKSRRKSDTSALDRVPLTKRVRPAAPSATPIDASTSLAFHRYSAKFMKLLKLEEAEDAASYQHRLATWPIKRLQDEGYCITGLSAYWVTDATQYGRPIANFELGPGIKLPTSKFTNGGEVFISRLDPSVELPMKGSVLSTSDSAIRVCFKHVFDLDETWRIDMGQPAHSFERMRAAVNCFEHDPVELQRTTPDEGGEHVLQGTSIRDILLKSFMDEPSEHGETTTTTDCPVNVAMTTSEDLGCPFQYGGIFKDDQRIQSWARRYSRPDPVVVEGDPPLNGLNPSQIQAMAAMVGERISLVQGPPGTGKTKVIIETIKLLKLHFEVPHPIVVCTYTNVALDNLVEGFDKAQLKPLRIGHQQSVRSDLLEHSLDAQLAQHPLSKDLLEILDEEDSMLAKMDELIKKEAEMAKRTEKYADSDRQPRKDFLARLNNMRTAIMKLSIRQKHWSNKKYIVQQRMLRSTLNASDVVSILFKAKWYAGR</sequence>
<dbReference type="Pfam" id="PF01266">
    <property type="entry name" value="DAO"/>
    <property type="match status" value="1"/>
</dbReference>
<reference evidence="4 5" key="1">
    <citation type="journal article" date="2020" name="ISME J.">
        <title>Uncovering the hidden diversity of litter-decomposition mechanisms in mushroom-forming fungi.</title>
        <authorList>
            <person name="Floudas D."/>
            <person name="Bentzer J."/>
            <person name="Ahren D."/>
            <person name="Johansson T."/>
            <person name="Persson P."/>
            <person name="Tunlid A."/>
        </authorList>
    </citation>
    <scope>NUCLEOTIDE SEQUENCE [LARGE SCALE GENOMIC DNA]</scope>
    <source>
        <strain evidence="4 5">CBS 101986</strain>
    </source>
</reference>
<comment type="caution">
    <text evidence="4">The sequence shown here is derived from an EMBL/GenBank/DDBJ whole genome shotgun (WGS) entry which is preliminary data.</text>
</comment>
<organism evidence="4 5">
    <name type="scientific">Psilocybe cf. subviscida</name>
    <dbReference type="NCBI Taxonomy" id="2480587"/>
    <lineage>
        <taxon>Eukaryota</taxon>
        <taxon>Fungi</taxon>
        <taxon>Dikarya</taxon>
        <taxon>Basidiomycota</taxon>
        <taxon>Agaricomycotina</taxon>
        <taxon>Agaricomycetes</taxon>
        <taxon>Agaricomycetidae</taxon>
        <taxon>Agaricales</taxon>
        <taxon>Agaricineae</taxon>
        <taxon>Strophariaceae</taxon>
        <taxon>Psilocybe</taxon>
    </lineage>
</organism>
<name>A0A8H5EW38_9AGAR</name>
<dbReference type="Proteomes" id="UP000567179">
    <property type="component" value="Unassembled WGS sequence"/>
</dbReference>
<evidence type="ECO:0000313" key="5">
    <source>
        <dbReference type="Proteomes" id="UP000567179"/>
    </source>
</evidence>
<dbReference type="GO" id="GO:0003723">
    <property type="term" value="F:RNA binding"/>
    <property type="evidence" value="ECO:0007669"/>
    <property type="project" value="InterPro"/>
</dbReference>
<dbReference type="InterPro" id="IPR041677">
    <property type="entry name" value="DNA2/NAM7_AAA_11"/>
</dbReference>
<feature type="domain" description="FAD dependent oxidoreductase" evidence="2">
    <location>
        <begin position="78"/>
        <end position="548"/>
    </location>
</feature>
<feature type="domain" description="DNA2/NAM7 helicase helicase" evidence="3">
    <location>
        <begin position="875"/>
        <end position="1063"/>
    </location>
</feature>
<dbReference type="PANTHER" id="PTHR13847:SF213">
    <property type="entry name" value="DEPENDENT OXIDOREDUCTASE, PUTATIVE-RELATED"/>
    <property type="match status" value="1"/>
</dbReference>
<dbReference type="SUPFAM" id="SSF51905">
    <property type="entry name" value="FAD/NAD(P)-binding domain"/>
    <property type="match status" value="1"/>
</dbReference>
<accession>A0A8H5EW38</accession>
<feature type="region of interest" description="Disordered" evidence="1">
    <location>
        <begin position="446"/>
        <end position="471"/>
    </location>
</feature>
<dbReference type="GO" id="GO:0005737">
    <property type="term" value="C:cytoplasm"/>
    <property type="evidence" value="ECO:0007669"/>
    <property type="project" value="TreeGrafter"/>
</dbReference>
<evidence type="ECO:0000259" key="3">
    <source>
        <dbReference type="Pfam" id="PF13086"/>
    </source>
</evidence>
<dbReference type="InterPro" id="IPR036188">
    <property type="entry name" value="FAD/NAD-bd_sf"/>
</dbReference>
<dbReference type="InterPro" id="IPR027417">
    <property type="entry name" value="P-loop_NTPase"/>
</dbReference>
<feature type="region of interest" description="Disordered" evidence="1">
    <location>
        <begin position="378"/>
        <end position="401"/>
    </location>
</feature>
<keyword evidence="5" id="KW-1185">Reference proteome</keyword>
<dbReference type="GO" id="GO:0004386">
    <property type="term" value="F:helicase activity"/>
    <property type="evidence" value="ECO:0007669"/>
    <property type="project" value="InterPro"/>
</dbReference>
<dbReference type="Gene3D" id="3.50.50.60">
    <property type="entry name" value="FAD/NAD(P)-binding domain"/>
    <property type="match status" value="1"/>
</dbReference>
<dbReference type="PANTHER" id="PTHR13847">
    <property type="entry name" value="SARCOSINE DEHYDROGENASE-RELATED"/>
    <property type="match status" value="1"/>
</dbReference>
<evidence type="ECO:0000313" key="4">
    <source>
        <dbReference type="EMBL" id="KAF5314486.1"/>
    </source>
</evidence>
<feature type="compositionally biased region" description="Acidic residues" evidence="1">
    <location>
        <begin position="446"/>
        <end position="457"/>
    </location>
</feature>
<evidence type="ECO:0008006" key="6">
    <source>
        <dbReference type="Google" id="ProtNLM"/>
    </source>
</evidence>
<dbReference type="Gene3D" id="3.40.50.300">
    <property type="entry name" value="P-loop containing nucleotide triphosphate hydrolases"/>
    <property type="match status" value="1"/>
</dbReference>
<feature type="compositionally biased region" description="Low complexity" evidence="1">
    <location>
        <begin position="384"/>
        <end position="395"/>
    </location>
</feature>
<gene>
    <name evidence="4" type="ORF">D9619_011769</name>
</gene>
<dbReference type="EMBL" id="JAACJJ010000044">
    <property type="protein sequence ID" value="KAF5314486.1"/>
    <property type="molecule type" value="Genomic_DNA"/>
</dbReference>
<dbReference type="InterPro" id="IPR006076">
    <property type="entry name" value="FAD-dep_OxRdtase"/>
</dbReference>
<protein>
    <recommendedName>
        <fullName evidence="6">DNA2/NAM7 helicase helicase domain-containing protein</fullName>
    </recommendedName>
</protein>
<dbReference type="SUPFAM" id="SSF52540">
    <property type="entry name" value="P-loop containing nucleoside triphosphate hydrolases"/>
    <property type="match status" value="1"/>
</dbReference>
<evidence type="ECO:0000256" key="1">
    <source>
        <dbReference type="SAM" id="MobiDB-lite"/>
    </source>
</evidence>
<evidence type="ECO:0000259" key="2">
    <source>
        <dbReference type="Pfam" id="PF01266"/>
    </source>
</evidence>
<dbReference type="Pfam" id="PF13086">
    <property type="entry name" value="AAA_11"/>
    <property type="match status" value="1"/>
</dbReference>
<proteinExistence type="predicted"/>
<dbReference type="AlphaFoldDB" id="A0A8H5EW38"/>
<dbReference type="OrthoDB" id="6513042at2759"/>